<protein>
    <submittedName>
        <fullName evidence="1">Uncharacterized protein</fullName>
    </submittedName>
</protein>
<gene>
    <name evidence="1" type="ORF">Golax_017618</name>
</gene>
<name>A0A7J8Z0S7_9ROSI</name>
<sequence>MEDIELPMNFNQAIMFPIGKIWIQFIGTKIAPALNVSNVNVFQV</sequence>
<dbReference type="Proteomes" id="UP000593574">
    <property type="component" value="Unassembled WGS sequence"/>
</dbReference>
<comment type="caution">
    <text evidence="1">The sequence shown here is derived from an EMBL/GenBank/DDBJ whole genome shotgun (WGS) entry which is preliminary data.</text>
</comment>
<keyword evidence="2" id="KW-1185">Reference proteome</keyword>
<proteinExistence type="predicted"/>
<reference evidence="1 2" key="1">
    <citation type="journal article" date="2019" name="Genome Biol. Evol.">
        <title>Insights into the evolution of the New World diploid cottons (Gossypium, subgenus Houzingenia) based on genome sequencing.</title>
        <authorList>
            <person name="Grover C.E."/>
            <person name="Arick M.A. 2nd"/>
            <person name="Thrash A."/>
            <person name="Conover J.L."/>
            <person name="Sanders W.S."/>
            <person name="Peterson D.G."/>
            <person name="Frelichowski J.E."/>
            <person name="Scheffler J.A."/>
            <person name="Scheffler B.E."/>
            <person name="Wendel J.F."/>
        </authorList>
    </citation>
    <scope>NUCLEOTIDE SEQUENCE [LARGE SCALE GENOMIC DNA]</scope>
    <source>
        <strain evidence="1">4</strain>
        <tissue evidence="1">Leaf</tissue>
    </source>
</reference>
<dbReference type="EMBL" id="JABEZV010000002">
    <property type="protein sequence ID" value="MBA0705426.1"/>
    <property type="molecule type" value="Genomic_DNA"/>
</dbReference>
<evidence type="ECO:0000313" key="1">
    <source>
        <dbReference type="EMBL" id="MBA0705426.1"/>
    </source>
</evidence>
<evidence type="ECO:0000313" key="2">
    <source>
        <dbReference type="Proteomes" id="UP000593574"/>
    </source>
</evidence>
<feature type="non-terminal residue" evidence="1">
    <location>
        <position position="44"/>
    </location>
</feature>
<accession>A0A7J8Z0S7</accession>
<dbReference type="AlphaFoldDB" id="A0A7J8Z0S7"/>
<organism evidence="1 2">
    <name type="scientific">Gossypium laxum</name>
    <dbReference type="NCBI Taxonomy" id="34288"/>
    <lineage>
        <taxon>Eukaryota</taxon>
        <taxon>Viridiplantae</taxon>
        <taxon>Streptophyta</taxon>
        <taxon>Embryophyta</taxon>
        <taxon>Tracheophyta</taxon>
        <taxon>Spermatophyta</taxon>
        <taxon>Magnoliopsida</taxon>
        <taxon>eudicotyledons</taxon>
        <taxon>Gunneridae</taxon>
        <taxon>Pentapetalae</taxon>
        <taxon>rosids</taxon>
        <taxon>malvids</taxon>
        <taxon>Malvales</taxon>
        <taxon>Malvaceae</taxon>
        <taxon>Malvoideae</taxon>
        <taxon>Gossypium</taxon>
    </lineage>
</organism>